<proteinExistence type="inferred from homology"/>
<dbReference type="InterPro" id="IPR019457">
    <property type="entry name" value="CdaS_N"/>
</dbReference>
<evidence type="ECO:0000256" key="4">
    <source>
        <dbReference type="ARBA" id="ARBA00022741"/>
    </source>
</evidence>
<dbReference type="InterPro" id="IPR034693">
    <property type="entry name" value="CdaS"/>
</dbReference>
<evidence type="ECO:0000313" key="8">
    <source>
        <dbReference type="EMBL" id="GGE36717.1"/>
    </source>
</evidence>
<dbReference type="PROSITE" id="PS51794">
    <property type="entry name" value="DAC"/>
    <property type="match status" value="1"/>
</dbReference>
<keyword evidence="6" id="KW-1133">Transmembrane helix</keyword>
<evidence type="ECO:0000256" key="5">
    <source>
        <dbReference type="ARBA" id="ARBA00022840"/>
    </source>
</evidence>
<accession>A0A8J2VQQ9</accession>
<dbReference type="Pfam" id="PF02457">
    <property type="entry name" value="DAC"/>
    <property type="match status" value="1"/>
</dbReference>
<dbReference type="Pfam" id="PF10372">
    <property type="entry name" value="CdaS_N"/>
    <property type="match status" value="1"/>
</dbReference>
<dbReference type="GO" id="GO:0006171">
    <property type="term" value="P:cAMP biosynthetic process"/>
    <property type="evidence" value="ECO:0007669"/>
    <property type="project" value="InterPro"/>
</dbReference>
<evidence type="ECO:0000256" key="1">
    <source>
        <dbReference type="ARBA" id="ARBA00000877"/>
    </source>
</evidence>
<dbReference type="RefSeq" id="WP_229672414.1">
    <property type="nucleotide sequence ID" value="NZ_BMIR01000005.1"/>
</dbReference>
<keyword evidence="3 6" id="KW-0548">Nucleotidyltransferase</keyword>
<dbReference type="HAMAP" id="MF_00838">
    <property type="entry name" value="DacB"/>
    <property type="match status" value="1"/>
</dbReference>
<comment type="catalytic activity">
    <reaction evidence="1 6">
        <text>2 ATP = 3',3'-c-di-AMP + 2 diphosphate</text>
        <dbReference type="Rhea" id="RHEA:35655"/>
        <dbReference type="ChEBI" id="CHEBI:30616"/>
        <dbReference type="ChEBI" id="CHEBI:33019"/>
        <dbReference type="ChEBI" id="CHEBI:71500"/>
        <dbReference type="EC" id="2.7.7.85"/>
    </reaction>
</comment>
<keyword evidence="4 6" id="KW-0547">Nucleotide-binding</keyword>
<evidence type="ECO:0000259" key="7">
    <source>
        <dbReference type="PROSITE" id="PS51794"/>
    </source>
</evidence>
<evidence type="ECO:0000256" key="2">
    <source>
        <dbReference type="ARBA" id="ARBA00022679"/>
    </source>
</evidence>
<dbReference type="GO" id="GO:0106408">
    <property type="term" value="F:diadenylate cyclase activity"/>
    <property type="evidence" value="ECO:0007669"/>
    <property type="project" value="UniProtKB-EC"/>
</dbReference>
<dbReference type="AlphaFoldDB" id="A0A8J2VQQ9"/>
<comment type="function">
    <text evidence="6">Catalyzes the condensation of 2 ATP molecules into cyclic di-AMP (c-di-AMP), a second messenger used to regulate differing processes in different bacteria.</text>
</comment>
<dbReference type="Proteomes" id="UP000628775">
    <property type="component" value="Unassembled WGS sequence"/>
</dbReference>
<comment type="caution">
    <text evidence="8">The sequence shown here is derived from an EMBL/GenBank/DDBJ whole genome shotgun (WGS) entry which is preliminary data.</text>
</comment>
<keyword evidence="2 6" id="KW-0808">Transferase</keyword>
<dbReference type="PANTHER" id="PTHR34185">
    <property type="entry name" value="DIADENYLATE CYCLASE"/>
    <property type="match status" value="1"/>
</dbReference>
<dbReference type="NCBIfam" id="NF038328">
    <property type="entry name" value="c-di-AMP_CdaS"/>
    <property type="match status" value="1"/>
</dbReference>
<keyword evidence="6" id="KW-0812">Transmembrane</keyword>
<dbReference type="InterPro" id="IPR003390">
    <property type="entry name" value="DNA_integrity_scan_DisA_N"/>
</dbReference>
<dbReference type="Gene3D" id="1.10.287.770">
    <property type="entry name" value="YojJ-like"/>
    <property type="match status" value="1"/>
</dbReference>
<dbReference type="GO" id="GO:0004016">
    <property type="term" value="F:adenylate cyclase activity"/>
    <property type="evidence" value="ECO:0007669"/>
    <property type="project" value="UniProtKB-UniRule"/>
</dbReference>
<keyword evidence="6" id="KW-1003">Cell membrane</keyword>
<evidence type="ECO:0000256" key="3">
    <source>
        <dbReference type="ARBA" id="ARBA00022695"/>
    </source>
</evidence>
<comment type="similarity">
    <text evidence="6">Belongs to the adenylate cyclase family. DacB/CdaS subfamily.</text>
</comment>
<dbReference type="EC" id="2.7.7.85" evidence="6"/>
<keyword evidence="6" id="KW-0472">Membrane</keyword>
<reference evidence="8" key="2">
    <citation type="submission" date="2020-09" db="EMBL/GenBank/DDBJ databases">
        <authorList>
            <person name="Sun Q."/>
            <person name="Zhou Y."/>
        </authorList>
    </citation>
    <scope>NUCLEOTIDE SEQUENCE</scope>
    <source>
        <strain evidence="8">CGMCC 1.15371</strain>
    </source>
</reference>
<dbReference type="InterPro" id="IPR036888">
    <property type="entry name" value="DNA_integrity_DisA_N_sf"/>
</dbReference>
<feature type="domain" description="DAC" evidence="7">
    <location>
        <begin position="57"/>
        <end position="204"/>
    </location>
</feature>
<dbReference type="GO" id="GO:0005524">
    <property type="term" value="F:ATP binding"/>
    <property type="evidence" value="ECO:0007669"/>
    <property type="project" value="UniProtKB-UniRule"/>
</dbReference>
<keyword evidence="9" id="KW-1185">Reference proteome</keyword>
<keyword evidence="5 6" id="KW-0067">ATP-binding</keyword>
<organism evidence="8 9">
    <name type="scientific">Pullulanibacillus camelliae</name>
    <dbReference type="NCBI Taxonomy" id="1707096"/>
    <lineage>
        <taxon>Bacteria</taxon>
        <taxon>Bacillati</taxon>
        <taxon>Bacillota</taxon>
        <taxon>Bacilli</taxon>
        <taxon>Bacillales</taxon>
        <taxon>Sporolactobacillaceae</taxon>
        <taxon>Pullulanibacillus</taxon>
    </lineage>
</organism>
<protein>
    <recommendedName>
        <fullName evidence="6">Diadenylate cyclase</fullName>
        <shortName evidence="6">DAC</shortName>
        <ecNumber evidence="6">2.7.7.85</ecNumber>
    </recommendedName>
    <alternativeName>
        <fullName evidence="6">Cyclic-di-AMP synthase</fullName>
        <shortName evidence="6">c-di-AMP synthase</shortName>
    </alternativeName>
</protein>
<dbReference type="EMBL" id="BMIR01000005">
    <property type="protein sequence ID" value="GGE36717.1"/>
    <property type="molecule type" value="Genomic_DNA"/>
</dbReference>
<dbReference type="InterPro" id="IPR053472">
    <property type="entry name" value="DAC_CdaS-like"/>
</dbReference>
<dbReference type="Gene3D" id="3.40.1700.10">
    <property type="entry name" value="DNA integrity scanning protein, DisA, N-terminal domain"/>
    <property type="match status" value="1"/>
</dbReference>
<dbReference type="InterPro" id="IPR050338">
    <property type="entry name" value="DisA"/>
</dbReference>
<comment type="subunit">
    <text evidence="6">Probably oligomerizes.</text>
</comment>
<gene>
    <name evidence="6" type="primary">dacB</name>
    <name evidence="8" type="ORF">GCM10011391_14460</name>
</gene>
<dbReference type="SUPFAM" id="SSF143597">
    <property type="entry name" value="YojJ-like"/>
    <property type="match status" value="1"/>
</dbReference>
<evidence type="ECO:0000256" key="6">
    <source>
        <dbReference type="HAMAP-Rule" id="MF_00838"/>
    </source>
</evidence>
<name>A0A8J2VQQ9_9BACL</name>
<evidence type="ECO:0000313" key="9">
    <source>
        <dbReference type="Proteomes" id="UP000628775"/>
    </source>
</evidence>
<dbReference type="PANTHER" id="PTHR34185:SF2">
    <property type="entry name" value="CYCLIC DI-AMP SYNTHASE CDAS"/>
    <property type="match status" value="1"/>
</dbReference>
<sequence length="207" mass="22972">MDIDALGLPTAMQTLLKDQLHNLKAEIDEILETIGHNDCCILNDFEEMNTLFRTLHSTAASYYLRAYLAPYTDHYEALAATVQHLSEHRHGALIAIKRRDEIHSYVHSGIPINALLSYALLEAIFYPGNPLHDGGVLIDKNMIISAGNIFPSAEHYNGEENLGTRHRAAIGLSEKADCLVLVVSEETGRISFAIQGRLYPVQPSGMF</sequence>
<reference evidence="8" key="1">
    <citation type="journal article" date="2014" name="Int. J. Syst. Evol. Microbiol.">
        <title>Complete genome sequence of Corynebacterium casei LMG S-19264T (=DSM 44701T), isolated from a smear-ripened cheese.</title>
        <authorList>
            <consortium name="US DOE Joint Genome Institute (JGI-PGF)"/>
            <person name="Walter F."/>
            <person name="Albersmeier A."/>
            <person name="Kalinowski J."/>
            <person name="Ruckert C."/>
        </authorList>
    </citation>
    <scope>NUCLEOTIDE SEQUENCE</scope>
    <source>
        <strain evidence="8">CGMCC 1.15371</strain>
    </source>
</reference>